<proteinExistence type="predicted"/>
<accession>A0A9P1JMZ4</accession>
<gene>
    <name evidence="2" type="ORF">AZOBR_10232</name>
</gene>
<name>A0A9P1JMZ4_9PROT</name>
<dbReference type="EMBL" id="HE577327">
    <property type="protein sequence ID" value="CCC96445.1"/>
    <property type="molecule type" value="Genomic_DNA"/>
</dbReference>
<dbReference type="AlphaFoldDB" id="A0A9P1JMZ4"/>
<protein>
    <submittedName>
        <fullName evidence="2">Uncharacterized protein</fullName>
    </submittedName>
</protein>
<sequence length="47" mass="5176">MSSTRRIGVERGGMDRLNSNGKYGKGHSDCPGYQQILKNALYAMTGR</sequence>
<evidence type="ECO:0000256" key="1">
    <source>
        <dbReference type="SAM" id="MobiDB-lite"/>
    </source>
</evidence>
<feature type="region of interest" description="Disordered" evidence="1">
    <location>
        <begin position="1"/>
        <end position="30"/>
    </location>
</feature>
<keyword evidence="3" id="KW-1185">Reference proteome</keyword>
<reference evidence="2 3" key="1">
    <citation type="journal article" date="2011" name="PLoS Genet.">
        <title>Azospirillum genomes reveal transition of bacteria from aquatic to terrestrial environments.</title>
        <authorList>
            <person name="Wisniewski-Dye F."/>
            <person name="Borziak K."/>
            <person name="Khalsa-Moyers G."/>
            <person name="Alexandre G."/>
            <person name="Sukharnikov L.O."/>
            <person name="Wuichet K."/>
            <person name="Hurst G.B."/>
            <person name="McDonald W.H."/>
            <person name="Robertson J.S."/>
            <person name="Barbe V."/>
            <person name="Calteau A."/>
            <person name="Rouy Z."/>
            <person name="Mangenot S."/>
            <person name="Prigent-Combaret C."/>
            <person name="Normand P."/>
            <person name="Boyer M."/>
            <person name="Siguier P."/>
            <person name="Dessaux Y."/>
            <person name="Elmerich C."/>
            <person name="Condemine G."/>
            <person name="Krishnen G."/>
            <person name="Kennedy I."/>
            <person name="Paterson A.H."/>
            <person name="Gonzalez V."/>
            <person name="Mavingui P."/>
            <person name="Zhulin I.B."/>
        </authorList>
    </citation>
    <scope>NUCLEOTIDE SEQUENCE [LARGE SCALE GENOMIC DNA]</scope>
    <source>
        <strain evidence="2 3">Sp245</strain>
    </source>
</reference>
<organism evidence="2 3">
    <name type="scientific">Azospirillum baldaniorum</name>
    <dbReference type="NCBI Taxonomy" id="1064539"/>
    <lineage>
        <taxon>Bacteria</taxon>
        <taxon>Pseudomonadati</taxon>
        <taxon>Pseudomonadota</taxon>
        <taxon>Alphaproteobacteria</taxon>
        <taxon>Rhodospirillales</taxon>
        <taxon>Azospirillaceae</taxon>
        <taxon>Azospirillum</taxon>
    </lineage>
</organism>
<dbReference type="Proteomes" id="UP000007319">
    <property type="component" value="Chromosome"/>
</dbReference>
<dbReference type="KEGG" id="abs:AZOBR_10232"/>
<evidence type="ECO:0000313" key="3">
    <source>
        <dbReference type="Proteomes" id="UP000007319"/>
    </source>
</evidence>
<evidence type="ECO:0000313" key="2">
    <source>
        <dbReference type="EMBL" id="CCC96445.1"/>
    </source>
</evidence>